<keyword evidence="4" id="KW-0418">Kinase</keyword>
<gene>
    <name evidence="4" type="ORF">RC74_05960</name>
</gene>
<dbReference type="GO" id="GO:0000160">
    <property type="term" value="P:phosphorelay signal transduction system"/>
    <property type="evidence" value="ECO:0007669"/>
    <property type="project" value="UniProtKB-KW"/>
</dbReference>
<dbReference type="SUPFAM" id="SSF47226">
    <property type="entry name" value="Histidine-containing phosphotransfer domain, HPT domain"/>
    <property type="match status" value="1"/>
</dbReference>
<dbReference type="CDD" id="cd00088">
    <property type="entry name" value="HPT"/>
    <property type="match status" value="1"/>
</dbReference>
<evidence type="ECO:0000313" key="4">
    <source>
        <dbReference type="EMBL" id="AML50884.1"/>
    </source>
</evidence>
<dbReference type="EMBL" id="CP014327">
    <property type="protein sequence ID" value="AML50884.1"/>
    <property type="molecule type" value="Genomic_DNA"/>
</dbReference>
<dbReference type="Proteomes" id="UP000070371">
    <property type="component" value="Chromosome"/>
</dbReference>
<dbReference type="InterPro" id="IPR036641">
    <property type="entry name" value="HPT_dom_sf"/>
</dbReference>
<dbReference type="Gene3D" id="1.20.120.160">
    <property type="entry name" value="HPT domain"/>
    <property type="match status" value="1"/>
</dbReference>
<proteinExistence type="predicted"/>
<evidence type="ECO:0000256" key="1">
    <source>
        <dbReference type="ARBA" id="ARBA00023012"/>
    </source>
</evidence>
<evidence type="ECO:0000256" key="2">
    <source>
        <dbReference type="PROSITE-ProRule" id="PRU00110"/>
    </source>
</evidence>
<dbReference type="GO" id="GO:0004672">
    <property type="term" value="F:protein kinase activity"/>
    <property type="evidence" value="ECO:0007669"/>
    <property type="project" value="UniProtKB-ARBA"/>
</dbReference>
<sequence>MIDWDRVNELREEVGIEDFQEVADLFLEEVDEVIERLKSTNGTISLEEEMHFLKGSALNLGFTLMGQVCQQGEKAASGGRKEEVDLPRLFKAYEDSKVEFLANQT</sequence>
<dbReference type="KEGG" id="hat:RC74_05960"/>
<keyword evidence="2" id="KW-0597">Phosphoprotein</keyword>
<dbReference type="OrthoDB" id="7867809at2"/>
<dbReference type="AlphaFoldDB" id="A0A126UXV4"/>
<keyword evidence="1" id="KW-0902">Two-component regulatory system</keyword>
<keyword evidence="5" id="KW-1185">Reference proteome</keyword>
<dbReference type="PROSITE" id="PS50894">
    <property type="entry name" value="HPT"/>
    <property type="match status" value="1"/>
</dbReference>
<dbReference type="Pfam" id="PF01627">
    <property type="entry name" value="Hpt"/>
    <property type="match status" value="1"/>
</dbReference>
<dbReference type="InterPro" id="IPR008207">
    <property type="entry name" value="Sig_transdc_His_kin_Hpt_dom"/>
</dbReference>
<name>A0A126UXV4_9RHOB</name>
<organism evidence="4 5">
    <name type="scientific">Falsihalocynthiibacter arcticus</name>
    <dbReference type="NCBI Taxonomy" id="1579316"/>
    <lineage>
        <taxon>Bacteria</taxon>
        <taxon>Pseudomonadati</taxon>
        <taxon>Pseudomonadota</taxon>
        <taxon>Alphaproteobacteria</taxon>
        <taxon>Rhodobacterales</taxon>
        <taxon>Roseobacteraceae</taxon>
        <taxon>Falsihalocynthiibacter</taxon>
    </lineage>
</organism>
<dbReference type="RefSeq" id="WP_039002849.1">
    <property type="nucleotide sequence ID" value="NZ_CP014327.1"/>
</dbReference>
<feature type="domain" description="HPt" evidence="3">
    <location>
        <begin position="8"/>
        <end position="105"/>
    </location>
</feature>
<accession>A0A126UXV4</accession>
<dbReference type="STRING" id="1579316.RC74_05960"/>
<reference evidence="4 5" key="1">
    <citation type="submission" date="2016-02" db="EMBL/GenBank/DDBJ databases">
        <title>Complete genome sequence of Halocynthiibacter arcticus PAMC 20958t from arctic marine sediment.</title>
        <authorList>
            <person name="Lee Y.M."/>
            <person name="Baek K."/>
            <person name="Lee H.K."/>
            <person name="Shin S.C."/>
        </authorList>
    </citation>
    <scope>NUCLEOTIDE SEQUENCE [LARGE SCALE GENOMIC DNA]</scope>
    <source>
        <strain evidence="4">PAMC 20958</strain>
    </source>
</reference>
<feature type="modified residue" description="Phosphohistidine" evidence="2">
    <location>
        <position position="51"/>
    </location>
</feature>
<evidence type="ECO:0000259" key="3">
    <source>
        <dbReference type="PROSITE" id="PS50894"/>
    </source>
</evidence>
<keyword evidence="4" id="KW-0808">Transferase</keyword>
<evidence type="ECO:0000313" key="5">
    <source>
        <dbReference type="Proteomes" id="UP000070371"/>
    </source>
</evidence>
<protein>
    <submittedName>
        <fullName evidence="4">Histidine kinase</fullName>
    </submittedName>
</protein>